<protein>
    <recommendedName>
        <fullName evidence="5">Peptidase S74 domain-containing protein</fullName>
    </recommendedName>
</protein>
<name>A0AAW1Q5G3_9CHLO</name>
<gene>
    <name evidence="3" type="ORF">WJX74_002382</name>
</gene>
<feature type="domain" description="Peptidase S74" evidence="1">
    <location>
        <begin position="846"/>
        <end position="945"/>
    </location>
</feature>
<dbReference type="SUPFAM" id="SSF56988">
    <property type="entry name" value="Anthrax protective antigen"/>
    <property type="match status" value="1"/>
</dbReference>
<feature type="domain" description="PA14" evidence="2">
    <location>
        <begin position="236"/>
        <end position="388"/>
    </location>
</feature>
<accession>A0AAW1Q5G3</accession>
<sequence length="958" mass="95691">MSGSASDITQGVLPVAQVPPLDAGQITTGTMSLARLPASSSNIFTGYDQAAVSGTGVMPFGQGGFLAANRDGAGKTCFANNRGGTAAGGWEWVSYSGGGSSGAFEQVAATLGSTGGLTLASVAAGGTVLGTDGSVSAGGVITVSQGSAAGASQILLNQNAAPACTHRIASRHYPTALAGNAIDMYLWTWGVDGAGPGSRLGLSVTQTGIGINNTPNPAFGVDCNGSANVAGVIRGLGVGGLLVRVFDESATALPASGPLPDLFRGRPVDAQVVSAVNFPQSSAGVAIAAGYTQNYSVRVSGYLRAPSADTYTFSVFADDGVRVWVNGTKVLDAWQVQSATLTTNAAALSTAWVPFRVEYCQGSYGSGLTIAWRGASNNTSYQTLAHSASGTGFQMAYDNVERAPTSMGTTWFDARAYFVENAGFGGQTAPQYPVDVTGSVRSSGDAYAGALAAGGLGNTGCAAVGYAGLGAAGYAVLQTAAGATRVGSVAGQGVTFRDGDVAGMTYRSGALRVGDGAAPMATVDVAGTVQVAAGQPGLVVGTANGALSSLVVQANGGRLEMGVAYAGGDLSAAAAAGDAVVRARPSGSGAQGRLMLQSGSAAPSVTVGPTGLVGVGSTVSPTVALDVGGGAHVTGSLQADGVLYMNNQTSPCMLALSSTTAGIPAASSTGFYGLGMLPGTGMRYQVAANATDSHVFMGGTTEIMRVTSSGAGTTVAGAFNVRGLSTLATVLVGTALRAAGTNTSVAAGATGDCLAITGGGGSKGLAVDYNSRVGIGTLAPGFPLDVVGAARIQSSGAPAALYSYANGQVSSYWSAGSDANNNYAVANQQNVGVYLANGQTSWSSNSDARLKTDVQTIPSGLDVVDRIRPVSFHWKRPGHALGFGVIAQELEQVLPELVDEHLLEDGEDGDGAALRLGVRYQDLIPFLIRAVQELRAEVRCLRTGAPGSIPAPRYEDRV</sequence>
<dbReference type="Pfam" id="PF13884">
    <property type="entry name" value="Peptidase_S74"/>
    <property type="match status" value="1"/>
</dbReference>
<comment type="caution">
    <text evidence="3">The sequence shown here is derived from an EMBL/GenBank/DDBJ whole genome shotgun (WGS) entry which is preliminary data.</text>
</comment>
<organism evidence="3 4">
    <name type="scientific">Apatococcus lobatus</name>
    <dbReference type="NCBI Taxonomy" id="904363"/>
    <lineage>
        <taxon>Eukaryota</taxon>
        <taxon>Viridiplantae</taxon>
        <taxon>Chlorophyta</taxon>
        <taxon>core chlorophytes</taxon>
        <taxon>Trebouxiophyceae</taxon>
        <taxon>Chlorellales</taxon>
        <taxon>Chlorellaceae</taxon>
        <taxon>Apatococcus</taxon>
    </lineage>
</organism>
<evidence type="ECO:0000259" key="2">
    <source>
        <dbReference type="PROSITE" id="PS51820"/>
    </source>
</evidence>
<dbReference type="AlphaFoldDB" id="A0AAW1Q5G3"/>
<evidence type="ECO:0000313" key="4">
    <source>
        <dbReference type="Proteomes" id="UP001438707"/>
    </source>
</evidence>
<proteinExistence type="predicted"/>
<dbReference type="PROSITE" id="PS51688">
    <property type="entry name" value="ICA"/>
    <property type="match status" value="1"/>
</dbReference>
<dbReference type="SMART" id="SM00758">
    <property type="entry name" value="PA14"/>
    <property type="match status" value="1"/>
</dbReference>
<keyword evidence="4" id="KW-1185">Reference proteome</keyword>
<dbReference type="InterPro" id="IPR036388">
    <property type="entry name" value="WH-like_DNA-bd_sf"/>
</dbReference>
<dbReference type="EMBL" id="JALJOS010000091">
    <property type="protein sequence ID" value="KAK9816097.1"/>
    <property type="molecule type" value="Genomic_DNA"/>
</dbReference>
<evidence type="ECO:0008006" key="5">
    <source>
        <dbReference type="Google" id="ProtNLM"/>
    </source>
</evidence>
<dbReference type="InterPro" id="IPR037524">
    <property type="entry name" value="PA14/GLEYA"/>
</dbReference>
<reference evidence="3 4" key="1">
    <citation type="journal article" date="2024" name="Nat. Commun.">
        <title>Phylogenomics reveals the evolutionary origins of lichenization in chlorophyte algae.</title>
        <authorList>
            <person name="Puginier C."/>
            <person name="Libourel C."/>
            <person name="Otte J."/>
            <person name="Skaloud P."/>
            <person name="Haon M."/>
            <person name="Grisel S."/>
            <person name="Petersen M."/>
            <person name="Berrin J.G."/>
            <person name="Delaux P.M."/>
            <person name="Dal Grande F."/>
            <person name="Keller J."/>
        </authorList>
    </citation>
    <scope>NUCLEOTIDE SEQUENCE [LARGE SCALE GENOMIC DNA]</scope>
    <source>
        <strain evidence="3 4">SAG 2145</strain>
    </source>
</reference>
<dbReference type="PROSITE" id="PS51820">
    <property type="entry name" value="PA14"/>
    <property type="match status" value="1"/>
</dbReference>
<dbReference type="Proteomes" id="UP001438707">
    <property type="component" value="Unassembled WGS sequence"/>
</dbReference>
<dbReference type="InterPro" id="IPR030392">
    <property type="entry name" value="S74_ICA"/>
</dbReference>
<evidence type="ECO:0000259" key="1">
    <source>
        <dbReference type="PROSITE" id="PS51688"/>
    </source>
</evidence>
<dbReference type="InterPro" id="IPR011658">
    <property type="entry name" value="PA14_dom"/>
</dbReference>
<dbReference type="Pfam" id="PF07691">
    <property type="entry name" value="PA14"/>
    <property type="match status" value="1"/>
</dbReference>
<evidence type="ECO:0000313" key="3">
    <source>
        <dbReference type="EMBL" id="KAK9816097.1"/>
    </source>
</evidence>
<dbReference type="Gene3D" id="3.90.182.10">
    <property type="entry name" value="Toxin - Anthrax Protective Antigen,domain 1"/>
    <property type="match status" value="1"/>
</dbReference>
<dbReference type="Gene3D" id="1.10.10.10">
    <property type="entry name" value="Winged helix-like DNA-binding domain superfamily/Winged helix DNA-binding domain"/>
    <property type="match status" value="1"/>
</dbReference>